<evidence type="ECO:0000256" key="1">
    <source>
        <dbReference type="SAM" id="MobiDB-lite"/>
    </source>
</evidence>
<organism evidence="2 3">
    <name type="scientific">Vibrio fortis</name>
    <dbReference type="NCBI Taxonomy" id="212667"/>
    <lineage>
        <taxon>Bacteria</taxon>
        <taxon>Pseudomonadati</taxon>
        <taxon>Pseudomonadota</taxon>
        <taxon>Gammaproteobacteria</taxon>
        <taxon>Vibrionales</taxon>
        <taxon>Vibrionaceae</taxon>
        <taxon>Vibrio</taxon>
    </lineage>
</organism>
<evidence type="ECO:0000313" key="2">
    <source>
        <dbReference type="EMBL" id="KDN30620.1"/>
    </source>
</evidence>
<keyword evidence="3" id="KW-1185">Reference proteome</keyword>
<dbReference type="EMBL" id="JFFR01000002">
    <property type="protein sequence ID" value="KDN30620.1"/>
    <property type="molecule type" value="Genomic_DNA"/>
</dbReference>
<sequence>MLNICLADIDLAEVAINSGVGGLQWEHELYFIKSIILSAKFTYLTWKINTSSPAEKLVMLLLADNADDEGYATIELNKASTLTALSVFGLADCLKALVDNGWLDKVKVERRDNQEIHVFKMLLEQEQPAQQVNSIPVYSPAPAPAPAPKYQPAPAPKYQPAPAPMQVMSTSARPQSRGGMNGNTISTHDLDEENIPSWAERAFKFSGLSGDHNLIWKKFVLWYKAKANELMPISRIESKLQYWLVNEKQNERQQPKTAQYSGTSGQTQGNGYRQKLSPSERFRQQLIQKGKKPTF</sequence>
<comment type="caution">
    <text evidence="2">The sequence shown here is derived from an EMBL/GenBank/DDBJ whole genome shotgun (WGS) entry which is preliminary data.</text>
</comment>
<name>A0A066UU53_9VIBR</name>
<accession>A0A066UU53</accession>
<protein>
    <submittedName>
        <fullName evidence="2">Uncharacterized protein</fullName>
    </submittedName>
</protein>
<gene>
    <name evidence="2" type="ORF">VFDL14_03635</name>
</gene>
<feature type="region of interest" description="Disordered" evidence="1">
    <location>
        <begin position="143"/>
        <end position="164"/>
    </location>
</feature>
<dbReference type="Proteomes" id="UP000027219">
    <property type="component" value="Unassembled WGS sequence"/>
</dbReference>
<reference evidence="2 3" key="1">
    <citation type="submission" date="2014-02" db="EMBL/GenBank/DDBJ databases">
        <title>Vibrio fortis Dalian14 Genome Sequencing.</title>
        <authorList>
            <person name="Wang Y."/>
            <person name="Song L."/>
            <person name="Liu G."/>
            <person name="Ding J."/>
        </authorList>
    </citation>
    <scope>NUCLEOTIDE SEQUENCE [LARGE SCALE GENOMIC DNA]</scope>
    <source>
        <strain evidence="2 3">Dalian14</strain>
    </source>
</reference>
<feature type="compositionally biased region" description="Polar residues" evidence="1">
    <location>
        <begin position="255"/>
        <end position="271"/>
    </location>
</feature>
<evidence type="ECO:0000313" key="3">
    <source>
        <dbReference type="Proteomes" id="UP000027219"/>
    </source>
</evidence>
<feature type="compositionally biased region" description="Pro residues" evidence="1">
    <location>
        <begin position="143"/>
        <end position="163"/>
    </location>
</feature>
<feature type="region of interest" description="Disordered" evidence="1">
    <location>
        <begin position="250"/>
        <end position="295"/>
    </location>
</feature>
<dbReference type="AlphaFoldDB" id="A0A066UU53"/>
<proteinExistence type="predicted"/>